<keyword evidence="1" id="KW-0175">Coiled coil</keyword>
<keyword evidence="2" id="KW-0812">Transmembrane</keyword>
<gene>
    <name evidence="3" type="ORF">ASTO00021_LOCUS1123</name>
</gene>
<reference evidence="3" key="1">
    <citation type="submission" date="2021-01" db="EMBL/GenBank/DDBJ databases">
        <authorList>
            <person name="Corre E."/>
            <person name="Pelletier E."/>
            <person name="Niang G."/>
            <person name="Scheremetjew M."/>
            <person name="Finn R."/>
            <person name="Kale V."/>
            <person name="Holt S."/>
            <person name="Cochrane G."/>
            <person name="Meng A."/>
            <person name="Brown T."/>
            <person name="Cohen L."/>
        </authorList>
    </citation>
    <scope>NUCLEOTIDE SEQUENCE</scope>
    <source>
        <strain evidence="3">GSBS06</strain>
    </source>
</reference>
<keyword evidence="2" id="KW-0472">Membrane</keyword>
<feature type="transmembrane region" description="Helical" evidence="2">
    <location>
        <begin position="60"/>
        <end position="82"/>
    </location>
</feature>
<protein>
    <submittedName>
        <fullName evidence="3">Uncharacterized protein</fullName>
    </submittedName>
</protein>
<sequence>MTIIRSQALLRRCRFRNISALRPTLASQMVCLNSRNAKSIFRPRLYSSTPAENMKSIDPIVYVATMKFAAPFLFGLGVAMLLPGDSLKETKTGLWVGWNYPYSLVYVEENRELVTVWRGVCGLIGFSTAFSVANNFALRKGSLMSSAMAPFRLPLFLTCGLISAKICWNLSPRLLQVSHTTAKIIEYGVDGIIADLFGRESEEPAWVSDHLTVDIIKEIQANKKKEQINRNNLQRENQTQKLITAHSDNLNENEKEAALIDRKKDHIDSRSKTNDYVRDFLEIQGSVESGLLAVIEARNRIKTCEPGQYQLIRKDLERYQRRHQVLLMKQLTELRKQKNSLEQVQKESENKSSKLRQMIKDVDAKKLELKTQALTVYGKRLALMIDYEVDNLKALLWEIRVKQKALALEYQGITELPNSTHKATIYRQIMELDRQKKDLKKAAKTLNISNIGQRTGKVMSWRKILSETR</sequence>
<evidence type="ECO:0000256" key="2">
    <source>
        <dbReference type="SAM" id="Phobius"/>
    </source>
</evidence>
<evidence type="ECO:0000313" key="3">
    <source>
        <dbReference type="EMBL" id="CAE0430764.1"/>
    </source>
</evidence>
<keyword evidence="2" id="KW-1133">Transmembrane helix</keyword>
<name>A0A7S3LGW2_9STRA</name>
<dbReference type="EMBL" id="HBIN01001788">
    <property type="protein sequence ID" value="CAE0430764.1"/>
    <property type="molecule type" value="Transcribed_RNA"/>
</dbReference>
<feature type="transmembrane region" description="Helical" evidence="2">
    <location>
        <begin position="116"/>
        <end position="138"/>
    </location>
</feature>
<organism evidence="3">
    <name type="scientific">Aplanochytrium stocchinoi</name>
    <dbReference type="NCBI Taxonomy" id="215587"/>
    <lineage>
        <taxon>Eukaryota</taxon>
        <taxon>Sar</taxon>
        <taxon>Stramenopiles</taxon>
        <taxon>Bigyra</taxon>
        <taxon>Labyrinthulomycetes</taxon>
        <taxon>Thraustochytrida</taxon>
        <taxon>Thraustochytriidae</taxon>
        <taxon>Aplanochytrium</taxon>
    </lineage>
</organism>
<accession>A0A7S3LGW2</accession>
<evidence type="ECO:0000256" key="1">
    <source>
        <dbReference type="SAM" id="Coils"/>
    </source>
</evidence>
<dbReference type="AlphaFoldDB" id="A0A7S3LGW2"/>
<feature type="coiled-coil region" evidence="1">
    <location>
        <begin position="327"/>
        <end position="361"/>
    </location>
</feature>
<proteinExistence type="predicted"/>
<feature type="coiled-coil region" evidence="1">
    <location>
        <begin position="422"/>
        <end position="449"/>
    </location>
</feature>